<dbReference type="PANTHER" id="PTHR35011">
    <property type="entry name" value="2,3-DIKETO-L-GULONATE TRAP TRANSPORTER SMALL PERMEASE PROTEIN YIAM"/>
    <property type="match status" value="1"/>
</dbReference>
<dbReference type="InterPro" id="IPR007387">
    <property type="entry name" value="TRAP_DctQ"/>
</dbReference>
<evidence type="ECO:0000313" key="11">
    <source>
        <dbReference type="EMBL" id="QDU90443.1"/>
    </source>
</evidence>
<evidence type="ECO:0000256" key="8">
    <source>
        <dbReference type="ARBA" id="ARBA00038436"/>
    </source>
</evidence>
<sequence length="181" mass="19856">MMMQSFFKLSDAVQRLLELLVILLVLTLVGDVLWGVAARFGSHFGLSPSLWTEELARLLLIWVTFLGAAVGFARREHLGLDYFANKLHPDARRTLACVSELIVIAFAATALVYGGMVLVRETLGAGQFTPALQLKMGYVYLAAPIAGACIILFGLKRLLELIFHPAPMSQTHDVETAARLD</sequence>
<keyword evidence="7 9" id="KW-0472">Membrane</keyword>
<protein>
    <submittedName>
        <fullName evidence="11">2,3-diketo-L-gulonate TRAP transporter small permease protein YiaM</fullName>
    </submittedName>
</protein>
<evidence type="ECO:0000256" key="6">
    <source>
        <dbReference type="ARBA" id="ARBA00022989"/>
    </source>
</evidence>
<gene>
    <name evidence="11" type="primary">yiaM</name>
    <name evidence="11" type="ORF">Pla175_38470</name>
</gene>
<proteinExistence type="inferred from homology"/>
<feature type="transmembrane region" description="Helical" evidence="9">
    <location>
        <begin position="12"/>
        <end position="35"/>
    </location>
</feature>
<reference evidence="11 12" key="1">
    <citation type="submission" date="2019-02" db="EMBL/GenBank/DDBJ databases">
        <title>Deep-cultivation of Planctomycetes and their phenomic and genomic characterization uncovers novel biology.</title>
        <authorList>
            <person name="Wiegand S."/>
            <person name="Jogler M."/>
            <person name="Boedeker C."/>
            <person name="Pinto D."/>
            <person name="Vollmers J."/>
            <person name="Rivas-Marin E."/>
            <person name="Kohn T."/>
            <person name="Peeters S.H."/>
            <person name="Heuer A."/>
            <person name="Rast P."/>
            <person name="Oberbeckmann S."/>
            <person name="Bunk B."/>
            <person name="Jeske O."/>
            <person name="Meyerdierks A."/>
            <person name="Storesund J.E."/>
            <person name="Kallscheuer N."/>
            <person name="Luecker S."/>
            <person name="Lage O.M."/>
            <person name="Pohl T."/>
            <person name="Merkel B.J."/>
            <person name="Hornburger P."/>
            <person name="Mueller R.-W."/>
            <person name="Bruemmer F."/>
            <person name="Labrenz M."/>
            <person name="Spormann A.M."/>
            <person name="Op den Camp H."/>
            <person name="Overmann J."/>
            <person name="Amann R."/>
            <person name="Jetten M.S.M."/>
            <person name="Mascher T."/>
            <person name="Medema M.H."/>
            <person name="Devos D.P."/>
            <person name="Kaster A.-K."/>
            <person name="Ovreas L."/>
            <person name="Rohde M."/>
            <person name="Galperin M.Y."/>
            <person name="Jogler C."/>
        </authorList>
    </citation>
    <scope>NUCLEOTIDE SEQUENCE [LARGE SCALE GENOMIC DNA]</scope>
    <source>
        <strain evidence="11 12">Pla175</strain>
    </source>
</reference>
<dbReference type="InterPro" id="IPR055348">
    <property type="entry name" value="DctQ"/>
</dbReference>
<evidence type="ECO:0000313" key="12">
    <source>
        <dbReference type="Proteomes" id="UP000317429"/>
    </source>
</evidence>
<feature type="transmembrane region" description="Helical" evidence="9">
    <location>
        <begin position="55"/>
        <end position="73"/>
    </location>
</feature>
<dbReference type="Pfam" id="PF04290">
    <property type="entry name" value="DctQ"/>
    <property type="match status" value="1"/>
</dbReference>
<comment type="subcellular location">
    <subcellularLocation>
        <location evidence="1">Cell inner membrane</location>
        <topology evidence="1">Multi-pass membrane protein</topology>
    </subcellularLocation>
</comment>
<evidence type="ECO:0000256" key="9">
    <source>
        <dbReference type="SAM" id="Phobius"/>
    </source>
</evidence>
<dbReference type="GO" id="GO:0005886">
    <property type="term" value="C:plasma membrane"/>
    <property type="evidence" value="ECO:0007669"/>
    <property type="project" value="UniProtKB-SubCell"/>
</dbReference>
<dbReference type="AlphaFoldDB" id="A0A518DG34"/>
<keyword evidence="4" id="KW-0997">Cell inner membrane</keyword>
<dbReference type="KEGG" id="pnd:Pla175_38470"/>
<evidence type="ECO:0000256" key="2">
    <source>
        <dbReference type="ARBA" id="ARBA00022448"/>
    </source>
</evidence>
<dbReference type="GO" id="GO:0022857">
    <property type="term" value="F:transmembrane transporter activity"/>
    <property type="evidence" value="ECO:0007669"/>
    <property type="project" value="TreeGrafter"/>
</dbReference>
<feature type="transmembrane region" description="Helical" evidence="9">
    <location>
        <begin position="138"/>
        <end position="155"/>
    </location>
</feature>
<keyword evidence="2" id="KW-0813">Transport</keyword>
<evidence type="ECO:0000256" key="4">
    <source>
        <dbReference type="ARBA" id="ARBA00022519"/>
    </source>
</evidence>
<accession>A0A518DG34</accession>
<name>A0A518DG34_9BACT</name>
<evidence type="ECO:0000256" key="1">
    <source>
        <dbReference type="ARBA" id="ARBA00004429"/>
    </source>
</evidence>
<feature type="transmembrane region" description="Helical" evidence="9">
    <location>
        <begin position="94"/>
        <end position="118"/>
    </location>
</feature>
<keyword evidence="12" id="KW-1185">Reference proteome</keyword>
<dbReference type="PANTHER" id="PTHR35011:SF2">
    <property type="entry name" value="2,3-DIKETO-L-GULONATE TRAP TRANSPORTER SMALL PERMEASE PROTEIN YIAM"/>
    <property type="match status" value="1"/>
</dbReference>
<keyword evidence="5 9" id="KW-0812">Transmembrane</keyword>
<dbReference type="EMBL" id="CP036291">
    <property type="protein sequence ID" value="QDU90443.1"/>
    <property type="molecule type" value="Genomic_DNA"/>
</dbReference>
<evidence type="ECO:0000256" key="3">
    <source>
        <dbReference type="ARBA" id="ARBA00022475"/>
    </source>
</evidence>
<keyword evidence="3" id="KW-1003">Cell membrane</keyword>
<comment type="similarity">
    <text evidence="8">Belongs to the TRAP transporter small permease family.</text>
</comment>
<feature type="domain" description="Tripartite ATP-independent periplasmic transporters DctQ component" evidence="10">
    <location>
        <begin position="32"/>
        <end position="162"/>
    </location>
</feature>
<dbReference type="GO" id="GO:0015740">
    <property type="term" value="P:C4-dicarboxylate transport"/>
    <property type="evidence" value="ECO:0007669"/>
    <property type="project" value="TreeGrafter"/>
</dbReference>
<keyword evidence="6 9" id="KW-1133">Transmembrane helix</keyword>
<evidence type="ECO:0000259" key="10">
    <source>
        <dbReference type="Pfam" id="PF04290"/>
    </source>
</evidence>
<dbReference type="Proteomes" id="UP000317429">
    <property type="component" value="Chromosome"/>
</dbReference>
<organism evidence="11 12">
    <name type="scientific">Pirellulimonas nuda</name>
    <dbReference type="NCBI Taxonomy" id="2528009"/>
    <lineage>
        <taxon>Bacteria</taxon>
        <taxon>Pseudomonadati</taxon>
        <taxon>Planctomycetota</taxon>
        <taxon>Planctomycetia</taxon>
        <taxon>Pirellulales</taxon>
        <taxon>Lacipirellulaceae</taxon>
        <taxon>Pirellulimonas</taxon>
    </lineage>
</organism>
<evidence type="ECO:0000256" key="7">
    <source>
        <dbReference type="ARBA" id="ARBA00023136"/>
    </source>
</evidence>
<evidence type="ECO:0000256" key="5">
    <source>
        <dbReference type="ARBA" id="ARBA00022692"/>
    </source>
</evidence>